<proteinExistence type="predicted"/>
<keyword evidence="7" id="KW-1185">Reference proteome</keyword>
<dbReference type="EMBL" id="CAJNXB010003639">
    <property type="protein sequence ID" value="CAF3328734.1"/>
    <property type="molecule type" value="Genomic_DNA"/>
</dbReference>
<evidence type="ECO:0000313" key="5">
    <source>
        <dbReference type="EMBL" id="CAF4941091.1"/>
    </source>
</evidence>
<evidence type="ECO:0000313" key="4">
    <source>
        <dbReference type="EMBL" id="CAF4620937.1"/>
    </source>
</evidence>
<dbReference type="EMBL" id="CAJNYT010000740">
    <property type="protein sequence ID" value="CAF3368217.1"/>
    <property type="molecule type" value="Genomic_DNA"/>
</dbReference>
<dbReference type="Proteomes" id="UP000663825">
    <property type="component" value="Unassembled WGS sequence"/>
</dbReference>
<evidence type="ECO:0000313" key="7">
    <source>
        <dbReference type="Proteomes" id="UP000663873"/>
    </source>
</evidence>
<evidence type="ECO:0000256" key="1">
    <source>
        <dbReference type="SAM" id="MobiDB-lite"/>
    </source>
</evidence>
<dbReference type="Proteomes" id="UP000663873">
    <property type="component" value="Unassembled WGS sequence"/>
</dbReference>
<evidence type="ECO:0000313" key="6">
    <source>
        <dbReference type="Proteomes" id="UP000663848"/>
    </source>
</evidence>
<dbReference type="EMBL" id="CAJOBR010021700">
    <property type="protein sequence ID" value="CAF4941091.1"/>
    <property type="molecule type" value="Genomic_DNA"/>
</dbReference>
<dbReference type="Proteomes" id="UP000663848">
    <property type="component" value="Unassembled WGS sequence"/>
</dbReference>
<protein>
    <submittedName>
        <fullName evidence="5">Uncharacterized protein</fullName>
    </submittedName>
</protein>
<name>A0A821XCH6_9BILA</name>
<dbReference type="EMBL" id="CAJOBP010027258">
    <property type="protein sequence ID" value="CAF4620937.1"/>
    <property type="molecule type" value="Genomic_DNA"/>
</dbReference>
<dbReference type="Proteomes" id="UP000663872">
    <property type="component" value="Unassembled WGS sequence"/>
</dbReference>
<evidence type="ECO:0000313" key="3">
    <source>
        <dbReference type="EMBL" id="CAF3368217.1"/>
    </source>
</evidence>
<feature type="region of interest" description="Disordered" evidence="1">
    <location>
        <begin position="78"/>
        <end position="106"/>
    </location>
</feature>
<sequence>MITYTVNGCLPFHQLLIDMQIIDNEQQAFELFQQPELITSIDQDSSFQIFTAIPSTNIPSSQQYTRAPYDNILFNDDHEQRQSQQQRTILINKRSREQISDDENIP</sequence>
<reference evidence="5" key="1">
    <citation type="submission" date="2021-02" db="EMBL/GenBank/DDBJ databases">
        <authorList>
            <person name="Nowell W R."/>
        </authorList>
    </citation>
    <scope>NUCLEOTIDE SEQUENCE</scope>
</reference>
<evidence type="ECO:0000313" key="2">
    <source>
        <dbReference type="EMBL" id="CAF3328734.1"/>
    </source>
</evidence>
<comment type="caution">
    <text evidence="5">The sequence shown here is derived from an EMBL/GenBank/DDBJ whole genome shotgun (WGS) entry which is preliminary data.</text>
</comment>
<accession>A0A821XCH6</accession>
<dbReference type="AlphaFoldDB" id="A0A821XCH6"/>
<organism evidence="5 6">
    <name type="scientific">Rotaria socialis</name>
    <dbReference type="NCBI Taxonomy" id="392032"/>
    <lineage>
        <taxon>Eukaryota</taxon>
        <taxon>Metazoa</taxon>
        <taxon>Spiralia</taxon>
        <taxon>Gnathifera</taxon>
        <taxon>Rotifera</taxon>
        <taxon>Eurotatoria</taxon>
        <taxon>Bdelloidea</taxon>
        <taxon>Philodinida</taxon>
        <taxon>Philodinidae</taxon>
        <taxon>Rotaria</taxon>
    </lineage>
</organism>
<gene>
    <name evidence="3" type="ORF">GRG538_LOCUS7069</name>
    <name evidence="5" type="ORF">QYT958_LOCUS32752</name>
    <name evidence="2" type="ORF">TIS948_LOCUS21029</name>
    <name evidence="4" type="ORF">UJA718_LOCUS32023</name>
</gene>